<feature type="compositionally biased region" description="Low complexity" evidence="1">
    <location>
        <begin position="59"/>
        <end position="83"/>
    </location>
</feature>
<proteinExistence type="predicted"/>
<dbReference type="Pfam" id="PF12034">
    <property type="entry name" value="YfbK_C"/>
    <property type="match status" value="1"/>
</dbReference>
<dbReference type="InterPro" id="IPR022156">
    <property type="entry name" value="Uncharacterised_YfbK_N"/>
</dbReference>
<dbReference type="Gene3D" id="3.40.50.410">
    <property type="entry name" value="von Willebrand factor, type A domain"/>
    <property type="match status" value="1"/>
</dbReference>
<dbReference type="EMBL" id="UFTT01000002">
    <property type="protein sequence ID" value="SUV64544.1"/>
    <property type="molecule type" value="Genomic_DNA"/>
</dbReference>
<dbReference type="AlphaFoldDB" id="A0A381A1P3"/>
<dbReference type="Pfam" id="PF13519">
    <property type="entry name" value="VWA_2"/>
    <property type="match status" value="1"/>
</dbReference>
<feature type="domain" description="VWFA" evidence="2">
    <location>
        <begin position="240"/>
        <end position="425"/>
    </location>
</feature>
<reference evidence="3 4" key="1">
    <citation type="submission" date="2018-06" db="EMBL/GenBank/DDBJ databases">
        <authorList>
            <consortium name="Pathogen Informatics"/>
            <person name="Doyle S."/>
        </authorList>
    </citation>
    <scope>NUCLEOTIDE SEQUENCE [LARGE SCALE GENOMIC DNA]</scope>
    <source>
        <strain evidence="3 4">NCTC10911</strain>
    </source>
</reference>
<dbReference type="PANTHER" id="PTHR10579:SF43">
    <property type="entry name" value="ZINC FINGER (C3HC4-TYPE RING FINGER) FAMILY PROTEIN"/>
    <property type="match status" value="1"/>
</dbReference>
<dbReference type="InterPro" id="IPR036465">
    <property type="entry name" value="vWFA_dom_sf"/>
</dbReference>
<name>A0A381A1P3_BORPT</name>
<accession>A0A381A1P3</accession>
<dbReference type="PROSITE" id="PS50234">
    <property type="entry name" value="VWFA"/>
    <property type="match status" value="1"/>
</dbReference>
<dbReference type="SMART" id="SM00327">
    <property type="entry name" value="VWA"/>
    <property type="match status" value="1"/>
</dbReference>
<evidence type="ECO:0000256" key="1">
    <source>
        <dbReference type="SAM" id="MobiDB-lite"/>
    </source>
</evidence>
<dbReference type="InterPro" id="IPR002035">
    <property type="entry name" value="VWF_A"/>
</dbReference>
<dbReference type="PANTHER" id="PTHR10579">
    <property type="entry name" value="CALCIUM-ACTIVATED CHLORIDE CHANNEL REGULATOR"/>
    <property type="match status" value="1"/>
</dbReference>
<gene>
    <name evidence="3" type="ORF">NCTC10911_01570</name>
</gene>
<dbReference type="CDD" id="cd01465">
    <property type="entry name" value="vWA_subgroup"/>
    <property type="match status" value="1"/>
</dbReference>
<dbReference type="Pfam" id="PF12450">
    <property type="entry name" value="vWF_A"/>
    <property type="match status" value="1"/>
</dbReference>
<dbReference type="Proteomes" id="UP000255014">
    <property type="component" value="Unassembled WGS sequence"/>
</dbReference>
<sequence length="601" mass="63496">MFAILSSPINPFRPPRAFNQVPIHHHETRRHDADPTPLPLLCTVLSLAMLSACSPTEPPSAGAAGQPAAAPGQPTPQAVPATPRSEPAGAPQRELAAQTYLPAAPHAAARLHADQARMRIMPAPMPVIQEDRENYAGYQDNPVQLAQEQPVSTFGLDVDTGSYSNVRRLLNDGRLPPADAVRAEAFINYFDYGYPAPATPAVPFSLTTEIAPAPWNPQRQLLLVGIQGYRVAPQDIPAVNLVLLIDTSGSMADRAKLPLLKSALRQLVTQMRAQDRVAIVAYAGSAGLVLPSTPGDRHAQILAAIDGLQASGSTNGGVGLELAYAEAAKGLVKDGVNRIVLASDGDFNVGRTDLAQLKDYVGSQRKRGIALTTLGLGSGNYNDAMAMQLANAGDGSYHYIDSLLQARKVFASELSATLLTIAKDVKVQVEFNPARVAEYRLIGYEKRALAREDFNNDAVDAGELGAGANVTALYEITPAGAAQRIDALRYGQPARAADSPRDELAYVRIRYQSPEGGASRLIEQPVAADAAAPAASARLNRAAAAAAFAQWLRGGKYLDGYAPQAIAALARQSRGADPLGLQAEFANLVELAASLGTPAAR</sequence>
<evidence type="ECO:0000313" key="4">
    <source>
        <dbReference type="Proteomes" id="UP000255014"/>
    </source>
</evidence>
<evidence type="ECO:0000313" key="3">
    <source>
        <dbReference type="EMBL" id="SUV64544.1"/>
    </source>
</evidence>
<dbReference type="InterPro" id="IPR051266">
    <property type="entry name" value="CLCR"/>
</dbReference>
<dbReference type="InterPro" id="IPR021908">
    <property type="entry name" value="YfbK_C"/>
</dbReference>
<organism evidence="3 4">
    <name type="scientific">Bordetella pertussis</name>
    <dbReference type="NCBI Taxonomy" id="520"/>
    <lineage>
        <taxon>Bacteria</taxon>
        <taxon>Pseudomonadati</taxon>
        <taxon>Pseudomonadota</taxon>
        <taxon>Betaproteobacteria</taxon>
        <taxon>Burkholderiales</taxon>
        <taxon>Alcaligenaceae</taxon>
        <taxon>Bordetella</taxon>
    </lineage>
</organism>
<feature type="region of interest" description="Disordered" evidence="1">
    <location>
        <begin position="53"/>
        <end position="92"/>
    </location>
</feature>
<evidence type="ECO:0000259" key="2">
    <source>
        <dbReference type="PROSITE" id="PS50234"/>
    </source>
</evidence>
<protein>
    <submittedName>
        <fullName evidence="3">Mg-chelatase subunit ChlD</fullName>
    </submittedName>
</protein>
<dbReference type="SUPFAM" id="SSF53300">
    <property type="entry name" value="vWA-like"/>
    <property type="match status" value="1"/>
</dbReference>